<dbReference type="EMBL" id="CP032427">
    <property type="protein sequence ID" value="AYC40820.1"/>
    <property type="molecule type" value="Genomic_DNA"/>
</dbReference>
<evidence type="ECO:0000256" key="1">
    <source>
        <dbReference type="SAM" id="Phobius"/>
    </source>
</evidence>
<proteinExistence type="predicted"/>
<gene>
    <name evidence="2" type="ORF">DWG14_05093</name>
</gene>
<feature type="transmembrane region" description="Helical" evidence="1">
    <location>
        <begin position="95"/>
        <end position="118"/>
    </location>
</feature>
<evidence type="ECO:0000313" key="3">
    <source>
        <dbReference type="Proteomes" id="UP000265765"/>
    </source>
</evidence>
<sequence length="123" mass="13263">MALLQTFMRYASRKPPSGSTHSLKIDDAIFYIDWIVTSAVALGYSMVTVTMDGDPKTQIETPTVVVALLVLVVGVAMLPPLVRDTCYDATGKIKGWWHVVVLDLIGLTFLASSVVAGVKTYGS</sequence>
<protein>
    <submittedName>
        <fullName evidence="2">Uncharacterized protein</fullName>
    </submittedName>
</protein>
<feature type="transmembrane region" description="Helical" evidence="1">
    <location>
        <begin position="63"/>
        <end position="83"/>
    </location>
</feature>
<reference evidence="2 3" key="1">
    <citation type="submission" date="2018-09" db="EMBL/GenBank/DDBJ databases">
        <title>Production of Trimethoprim by Streptomyces sp. 3E-1.</title>
        <authorList>
            <person name="Kang H.J."/>
            <person name="Kim S.B."/>
        </authorList>
    </citation>
    <scope>NUCLEOTIDE SEQUENCE [LARGE SCALE GENOMIC DNA]</scope>
    <source>
        <strain evidence="2 3">3E-1</strain>
    </source>
</reference>
<dbReference type="AlphaFoldDB" id="A0AAI8PQ62"/>
<accession>A0AAI8PQ62</accession>
<organism evidence="2 3">
    <name type="scientific">Streptomyces griseorubiginosus</name>
    <dbReference type="NCBI Taxonomy" id="67304"/>
    <lineage>
        <taxon>Bacteria</taxon>
        <taxon>Bacillati</taxon>
        <taxon>Actinomycetota</taxon>
        <taxon>Actinomycetes</taxon>
        <taxon>Kitasatosporales</taxon>
        <taxon>Streptomycetaceae</taxon>
        <taxon>Streptomyces</taxon>
    </lineage>
</organism>
<keyword evidence="1" id="KW-1133">Transmembrane helix</keyword>
<dbReference type="Proteomes" id="UP000265765">
    <property type="component" value="Chromosome"/>
</dbReference>
<dbReference type="KEGG" id="sge:DWG14_05093"/>
<evidence type="ECO:0000313" key="2">
    <source>
        <dbReference type="EMBL" id="AYC40820.1"/>
    </source>
</evidence>
<feature type="transmembrane region" description="Helical" evidence="1">
    <location>
        <begin position="28"/>
        <end position="51"/>
    </location>
</feature>
<name>A0AAI8PQ62_9ACTN</name>
<keyword evidence="1" id="KW-0472">Membrane</keyword>
<keyword evidence="1" id="KW-0812">Transmembrane</keyword>